<dbReference type="OrthoDB" id="2288358at2759"/>
<evidence type="ECO:0000313" key="5">
    <source>
        <dbReference type="EMBL" id="OAD79210.1"/>
    </source>
</evidence>
<dbReference type="SUPFAM" id="SSF49417">
    <property type="entry name" value="p53-like transcription factors"/>
    <property type="match status" value="1"/>
</dbReference>
<evidence type="ECO:0000256" key="3">
    <source>
        <dbReference type="SAM" id="MobiDB-lite"/>
    </source>
</evidence>
<proteinExistence type="predicted"/>
<dbReference type="VEuPathDB" id="FungiDB:PHYBLDRAFT_121045"/>
<dbReference type="GO" id="GO:0045944">
    <property type="term" value="P:positive regulation of transcription by RNA polymerase II"/>
    <property type="evidence" value="ECO:0007669"/>
    <property type="project" value="TreeGrafter"/>
</dbReference>
<keyword evidence="6" id="KW-1185">Reference proteome</keyword>
<feature type="domain" description="NDT80" evidence="4">
    <location>
        <begin position="108"/>
        <end position="262"/>
    </location>
</feature>
<dbReference type="AlphaFoldDB" id="A0A163EL10"/>
<feature type="DNA-binding region" description="NDT80" evidence="2">
    <location>
        <begin position="108"/>
        <end position="262"/>
    </location>
</feature>
<dbReference type="STRING" id="763407.A0A163EL10"/>
<evidence type="ECO:0000313" key="6">
    <source>
        <dbReference type="Proteomes" id="UP000077315"/>
    </source>
</evidence>
<gene>
    <name evidence="5" type="ORF">PHYBLDRAFT_121045</name>
</gene>
<feature type="non-terminal residue" evidence="5">
    <location>
        <position position="262"/>
    </location>
</feature>
<dbReference type="InterPro" id="IPR052605">
    <property type="entry name" value="Fungal_trans_regulator"/>
</dbReference>
<feature type="region of interest" description="Disordered" evidence="3">
    <location>
        <begin position="1"/>
        <end position="105"/>
    </location>
</feature>
<protein>
    <submittedName>
        <fullName evidence="5">p53-like transcription factor</fullName>
    </submittedName>
</protein>
<name>A0A163EL10_PHYB8</name>
<dbReference type="GeneID" id="28989683"/>
<evidence type="ECO:0000256" key="1">
    <source>
        <dbReference type="ARBA" id="ARBA00023125"/>
    </source>
</evidence>
<keyword evidence="1 2" id="KW-0238">DNA-binding</keyword>
<feature type="compositionally biased region" description="Basic and acidic residues" evidence="3">
    <location>
        <begin position="1"/>
        <end position="11"/>
    </location>
</feature>
<dbReference type="InterPro" id="IPR037141">
    <property type="entry name" value="NDT80_DNA-bd_dom_sf"/>
</dbReference>
<dbReference type="GO" id="GO:0003677">
    <property type="term" value="F:DNA binding"/>
    <property type="evidence" value="ECO:0007669"/>
    <property type="project" value="UniProtKB-KW"/>
</dbReference>
<organism evidence="5 6">
    <name type="scientific">Phycomyces blakesleeanus (strain ATCC 8743b / DSM 1359 / FGSC 10004 / NBRC 33097 / NRRL 1555)</name>
    <dbReference type="NCBI Taxonomy" id="763407"/>
    <lineage>
        <taxon>Eukaryota</taxon>
        <taxon>Fungi</taxon>
        <taxon>Fungi incertae sedis</taxon>
        <taxon>Mucoromycota</taxon>
        <taxon>Mucoromycotina</taxon>
        <taxon>Mucoromycetes</taxon>
        <taxon>Mucorales</taxon>
        <taxon>Phycomycetaceae</taxon>
        <taxon>Phycomyces</taxon>
    </lineage>
</organism>
<evidence type="ECO:0000256" key="2">
    <source>
        <dbReference type="PROSITE-ProRule" id="PRU00850"/>
    </source>
</evidence>
<dbReference type="InterPro" id="IPR024061">
    <property type="entry name" value="NDT80_DNA-bd_dom"/>
</dbReference>
<reference evidence="6" key="1">
    <citation type="submission" date="2015-06" db="EMBL/GenBank/DDBJ databases">
        <title>Expansion of signal transduction pathways in fungi by whole-genome duplication.</title>
        <authorList>
            <consortium name="DOE Joint Genome Institute"/>
            <person name="Corrochano L.M."/>
            <person name="Kuo A."/>
            <person name="Marcet-Houben M."/>
            <person name="Polaino S."/>
            <person name="Salamov A."/>
            <person name="Villalobos J.M."/>
            <person name="Alvarez M.I."/>
            <person name="Avalos J."/>
            <person name="Benito E.P."/>
            <person name="Benoit I."/>
            <person name="Burger G."/>
            <person name="Camino L.P."/>
            <person name="Canovas D."/>
            <person name="Cerda-Olmedo E."/>
            <person name="Cheng J.-F."/>
            <person name="Dominguez A."/>
            <person name="Elias M."/>
            <person name="Eslava A.P."/>
            <person name="Glaser F."/>
            <person name="Grimwood J."/>
            <person name="Gutierrez G."/>
            <person name="Heitman J."/>
            <person name="Henrissat B."/>
            <person name="Iturriaga E.A."/>
            <person name="Lang B.F."/>
            <person name="Lavin J.L."/>
            <person name="Lee S."/>
            <person name="Li W."/>
            <person name="Lindquist E."/>
            <person name="Lopez-Garcia S."/>
            <person name="Luque E.M."/>
            <person name="Marcos A.T."/>
            <person name="Martin J."/>
            <person name="McCluskey K."/>
            <person name="Medina H.R."/>
            <person name="Miralles-Duran A."/>
            <person name="Miyazaki A."/>
            <person name="Munoz-Torres E."/>
            <person name="Oguiza J.A."/>
            <person name="Ohm R."/>
            <person name="Olmedo M."/>
            <person name="Orejas M."/>
            <person name="Ortiz-Castellanos L."/>
            <person name="Pisabarro A.G."/>
            <person name="Rodriguez-Romero J."/>
            <person name="Ruiz-Herrera J."/>
            <person name="Ruiz-Vazquez R."/>
            <person name="Sanz C."/>
            <person name="Schackwitz W."/>
            <person name="Schmutz J."/>
            <person name="Shahriari M."/>
            <person name="Shelest E."/>
            <person name="Silva-Franco F."/>
            <person name="Soanes D."/>
            <person name="Syed K."/>
            <person name="Tagua V.G."/>
            <person name="Talbot N.J."/>
            <person name="Thon M."/>
            <person name="De vries R.P."/>
            <person name="Wiebenga A."/>
            <person name="Yadav J.S."/>
            <person name="Braun E.L."/>
            <person name="Baker S."/>
            <person name="Garre V."/>
            <person name="Horwitz B."/>
            <person name="Torres-Martinez S."/>
            <person name="Idnurm A."/>
            <person name="Herrera-Estrella A."/>
            <person name="Gabaldon T."/>
            <person name="Grigoriev I.V."/>
        </authorList>
    </citation>
    <scope>NUCLEOTIDE SEQUENCE [LARGE SCALE GENOMIC DNA]</scope>
    <source>
        <strain evidence="6">NRRL 1555(-)</strain>
    </source>
</reference>
<dbReference type="GO" id="GO:0051321">
    <property type="term" value="P:meiotic cell cycle"/>
    <property type="evidence" value="ECO:0007669"/>
    <property type="project" value="TreeGrafter"/>
</dbReference>
<dbReference type="InterPro" id="IPR008967">
    <property type="entry name" value="p53-like_TF_DNA-bd_sf"/>
</dbReference>
<dbReference type="Gene3D" id="2.60.40.1390">
    <property type="entry name" value="NDT80 DNA-binding domain"/>
    <property type="match status" value="1"/>
</dbReference>
<dbReference type="RefSeq" id="XP_018297250.1">
    <property type="nucleotide sequence ID" value="XM_018428777.1"/>
</dbReference>
<dbReference type="InParanoid" id="A0A163EL10"/>
<dbReference type="EMBL" id="KV440972">
    <property type="protein sequence ID" value="OAD79210.1"/>
    <property type="molecule type" value="Genomic_DNA"/>
</dbReference>
<accession>A0A163EL10</accession>
<evidence type="ECO:0000259" key="4">
    <source>
        <dbReference type="PROSITE" id="PS51517"/>
    </source>
</evidence>
<dbReference type="PROSITE" id="PS51517">
    <property type="entry name" value="NDT80"/>
    <property type="match status" value="1"/>
</dbReference>
<dbReference type="GO" id="GO:0003700">
    <property type="term" value="F:DNA-binding transcription factor activity"/>
    <property type="evidence" value="ECO:0007669"/>
    <property type="project" value="UniProtKB-UniRule"/>
</dbReference>
<feature type="compositionally biased region" description="Basic and acidic residues" evidence="3">
    <location>
        <begin position="238"/>
        <end position="250"/>
    </location>
</feature>
<dbReference type="PANTHER" id="PTHR35144:SF2">
    <property type="entry name" value="MEIOSIS-SPECIFIC TRANSCRIPTION FACTOR NDT80"/>
    <property type="match status" value="1"/>
</dbReference>
<feature type="region of interest" description="Disordered" evidence="3">
    <location>
        <begin position="238"/>
        <end position="262"/>
    </location>
</feature>
<dbReference type="Pfam" id="PF05224">
    <property type="entry name" value="NDT80_PhoG"/>
    <property type="match status" value="1"/>
</dbReference>
<dbReference type="Proteomes" id="UP000077315">
    <property type="component" value="Unassembled WGS sequence"/>
</dbReference>
<dbReference type="GO" id="GO:0000228">
    <property type="term" value="C:nuclear chromosome"/>
    <property type="evidence" value="ECO:0007669"/>
    <property type="project" value="TreeGrafter"/>
</dbReference>
<sequence>MNSSVHEKDWHLQSPSLAEGAPTHPQPHHIQHYSPALDHPYAQSFPQGGPMHPPLHQQPPSSNYLPLVKPESDPRLPGMMALSQPGTPRPAHTNGPESSPVKKSHVAYSTSSFHATPYPHPSITRKRGRNESLFSAELGPFFSSTKPFDNLYALDRNTLLNIRIQSKMDRGFFLADNDWTCYRRNYFQVSSAFTIHGVAHYYADHETQCLVQADGAFYPVRRFLLNVSARVSNSDKKIELVQHTPKRDKGPQTTPLPKPIIP</sequence>
<dbReference type="PANTHER" id="PTHR35144">
    <property type="entry name" value="MEIOSIS-SPECIFIC TRANSCRIPTION FACTOR NDT80"/>
    <property type="match status" value="1"/>
</dbReference>